<organism evidence="3 4">
    <name type="scientific">Amnibacterium soli</name>
    <dbReference type="NCBI Taxonomy" id="1282736"/>
    <lineage>
        <taxon>Bacteria</taxon>
        <taxon>Bacillati</taxon>
        <taxon>Actinomycetota</taxon>
        <taxon>Actinomycetes</taxon>
        <taxon>Micrococcales</taxon>
        <taxon>Microbacteriaceae</taxon>
        <taxon>Amnibacterium</taxon>
    </lineage>
</organism>
<keyword evidence="1" id="KW-0159">Chromosome partition</keyword>
<dbReference type="PANTHER" id="PTHR33969:SF2">
    <property type="entry name" value="SEGREGATION AND CONDENSATION PROTEIN A"/>
    <property type="match status" value="1"/>
</dbReference>
<evidence type="ECO:0000313" key="4">
    <source>
        <dbReference type="Proteomes" id="UP001500121"/>
    </source>
</evidence>
<dbReference type="RefSeq" id="WP_345479698.1">
    <property type="nucleotide sequence ID" value="NZ_BAABLP010000002.1"/>
</dbReference>
<keyword evidence="4" id="KW-1185">Reference proteome</keyword>
<reference evidence="4" key="1">
    <citation type="journal article" date="2019" name="Int. J. Syst. Evol. Microbiol.">
        <title>The Global Catalogue of Microorganisms (GCM) 10K type strain sequencing project: providing services to taxonomists for standard genome sequencing and annotation.</title>
        <authorList>
            <consortium name="The Broad Institute Genomics Platform"/>
            <consortium name="The Broad Institute Genome Sequencing Center for Infectious Disease"/>
            <person name="Wu L."/>
            <person name="Ma J."/>
        </authorList>
    </citation>
    <scope>NUCLEOTIDE SEQUENCE [LARGE SCALE GENOMIC DNA]</scope>
    <source>
        <strain evidence="4">JCM 19015</strain>
    </source>
</reference>
<dbReference type="Proteomes" id="UP001500121">
    <property type="component" value="Unassembled WGS sequence"/>
</dbReference>
<evidence type="ECO:0000313" key="3">
    <source>
        <dbReference type="EMBL" id="GAA4739632.1"/>
    </source>
</evidence>
<name>A0ABP8YWA6_9MICO</name>
<dbReference type="Gene3D" id="6.10.250.2410">
    <property type="match status" value="1"/>
</dbReference>
<gene>
    <name evidence="3" type="ORF">GCM10025783_07990</name>
</gene>
<dbReference type="EMBL" id="BAABLP010000002">
    <property type="protein sequence ID" value="GAA4739632.1"/>
    <property type="molecule type" value="Genomic_DNA"/>
</dbReference>
<dbReference type="PANTHER" id="PTHR33969">
    <property type="entry name" value="SEGREGATION AND CONDENSATION PROTEIN A"/>
    <property type="match status" value="1"/>
</dbReference>
<proteinExistence type="predicted"/>
<evidence type="ECO:0000256" key="1">
    <source>
        <dbReference type="ARBA" id="ARBA00022829"/>
    </source>
</evidence>
<protein>
    <recommendedName>
        <fullName evidence="2">Segregation and condensation protein A</fullName>
    </recommendedName>
</protein>
<sequence length="274" mass="29156">MPSPDPAPSNDGGTAPGFRVRVGGFDGPFDLLLDLIGRRELDVTELALSIVTDEFLSHLERLGDDADLETTSGFLVVGATLLDAKIAGLLPAGEVVDAEAVALLEARDLLFARLLQYRAFKEASTWFADALAVEDSRHAHRGAVHEQQAPPPPPPELPVDVAAFALLAAAALAPRPEPAVRVDHLHGSAIGLREQAAEVVAMLRRGAAMSFLDLTGPAAERPVVVARFLAVLELYRLGAIVFEQLDPLGALVVRWTAPDWDDAMLARLGGGFDD</sequence>
<dbReference type="InterPro" id="IPR003768">
    <property type="entry name" value="ScpA"/>
</dbReference>
<accession>A0ABP8YWA6</accession>
<evidence type="ECO:0000256" key="2">
    <source>
        <dbReference type="ARBA" id="ARBA00044777"/>
    </source>
</evidence>
<dbReference type="Pfam" id="PF02616">
    <property type="entry name" value="SMC_ScpA"/>
    <property type="match status" value="1"/>
</dbReference>
<comment type="caution">
    <text evidence="3">The sequence shown here is derived from an EMBL/GenBank/DDBJ whole genome shotgun (WGS) entry which is preliminary data.</text>
</comment>